<dbReference type="RefSeq" id="WP_081153158.1">
    <property type="nucleotide sequence ID" value="NZ_LVYD01000063.1"/>
</dbReference>
<dbReference type="Pfam" id="PF00158">
    <property type="entry name" value="Sigma54_activat"/>
    <property type="match status" value="1"/>
</dbReference>
<dbReference type="SUPFAM" id="SSF46689">
    <property type="entry name" value="Homeodomain-like"/>
    <property type="match status" value="1"/>
</dbReference>
<dbReference type="GO" id="GO:0000160">
    <property type="term" value="P:phosphorelay signal transduction system"/>
    <property type="evidence" value="ECO:0007669"/>
    <property type="project" value="InterPro"/>
</dbReference>
<dbReference type="SUPFAM" id="SSF52172">
    <property type="entry name" value="CheY-like"/>
    <property type="match status" value="1"/>
</dbReference>
<dbReference type="CDD" id="cd00009">
    <property type="entry name" value="AAA"/>
    <property type="match status" value="1"/>
</dbReference>
<dbReference type="GO" id="GO:0043565">
    <property type="term" value="F:sequence-specific DNA binding"/>
    <property type="evidence" value="ECO:0007669"/>
    <property type="project" value="InterPro"/>
</dbReference>
<evidence type="ECO:0000256" key="5">
    <source>
        <dbReference type="ARBA" id="ARBA00023163"/>
    </source>
</evidence>
<gene>
    <name evidence="9" type="ORF">A3860_33545</name>
</gene>
<dbReference type="InterPro" id="IPR027417">
    <property type="entry name" value="P-loop_NTPase"/>
</dbReference>
<dbReference type="Gene3D" id="1.10.8.60">
    <property type="match status" value="1"/>
</dbReference>
<dbReference type="InterPro" id="IPR003593">
    <property type="entry name" value="AAA+_ATPase"/>
</dbReference>
<dbReference type="OrthoDB" id="9767722at2"/>
<dbReference type="InterPro" id="IPR058031">
    <property type="entry name" value="AAA_lid_NorR"/>
</dbReference>
<dbReference type="Pfam" id="PF00072">
    <property type="entry name" value="Response_reg"/>
    <property type="match status" value="1"/>
</dbReference>
<protein>
    <submittedName>
        <fullName evidence="9">Fis family transcriptional regulator</fullName>
    </submittedName>
</protein>
<evidence type="ECO:0000256" key="3">
    <source>
        <dbReference type="ARBA" id="ARBA00023015"/>
    </source>
</evidence>
<feature type="domain" description="Response regulatory" evidence="8">
    <location>
        <begin position="6"/>
        <end position="120"/>
    </location>
</feature>
<dbReference type="STRING" id="1703345.A3860_33545"/>
<evidence type="ECO:0000313" key="10">
    <source>
        <dbReference type="Proteomes" id="UP000192796"/>
    </source>
</evidence>
<dbReference type="PROSITE" id="PS50045">
    <property type="entry name" value="SIGMA54_INTERACT_4"/>
    <property type="match status" value="1"/>
</dbReference>
<dbReference type="AlphaFoldDB" id="A0A1V9FQ45"/>
<dbReference type="PROSITE" id="PS00688">
    <property type="entry name" value="SIGMA54_INTERACT_3"/>
    <property type="match status" value="1"/>
</dbReference>
<dbReference type="EMBL" id="LVYD01000063">
    <property type="protein sequence ID" value="OQP60450.1"/>
    <property type="molecule type" value="Genomic_DNA"/>
</dbReference>
<dbReference type="Gene3D" id="1.10.10.60">
    <property type="entry name" value="Homeodomain-like"/>
    <property type="match status" value="1"/>
</dbReference>
<feature type="modified residue" description="4-aspartylphosphate" evidence="6">
    <location>
        <position position="56"/>
    </location>
</feature>
<reference evidence="9 10" key="1">
    <citation type="submission" date="2016-03" db="EMBL/GenBank/DDBJ databases">
        <title>Niastella vici sp. nov., isolated from farmland soil.</title>
        <authorList>
            <person name="Chen L."/>
            <person name="Wang D."/>
            <person name="Yang S."/>
            <person name="Wang G."/>
        </authorList>
    </citation>
    <scope>NUCLEOTIDE SEQUENCE [LARGE SCALE GENOMIC DNA]</scope>
    <source>
        <strain evidence="9 10">DJ57</strain>
    </source>
</reference>
<dbReference type="PANTHER" id="PTHR32071">
    <property type="entry name" value="TRANSCRIPTIONAL REGULATORY PROTEIN"/>
    <property type="match status" value="1"/>
</dbReference>
<dbReference type="InterPro" id="IPR025662">
    <property type="entry name" value="Sigma_54_int_dom_ATP-bd_1"/>
</dbReference>
<keyword evidence="2" id="KW-0067">ATP-binding</keyword>
<dbReference type="InterPro" id="IPR002078">
    <property type="entry name" value="Sigma_54_int"/>
</dbReference>
<comment type="caution">
    <text evidence="9">The sequence shown here is derived from an EMBL/GenBank/DDBJ whole genome shotgun (WGS) entry which is preliminary data.</text>
</comment>
<dbReference type="InterPro" id="IPR009057">
    <property type="entry name" value="Homeodomain-like_sf"/>
</dbReference>
<sequence length="455" mass="51095">MTGKEKILIVEDEFIVGNDLRMMLIKGGYEVCGIAASVEQARMLIEQKQPDWVLLDITLKTPLSGIELAKELMHRRRPFLYISANTNEQTLEEAKATQPYGFLVKPFRERDLFVMLDIARYRYGVETGIIKKEIPAQSGEKILDPDIIGNSSVISKALEQVKAVASTNTSVLLLGESGTGKERFARAIHKNSLRKNKPFIIVNCAAIPVSLLESELFGHERGAFTGAAQKRIGKFEQANGGTLFLDEIGELPLEAQAKLLRALQEKEIEKLGSDHLINVDVRVIVATNRNLEKEVANGRFRLDLYYRLNVFPIELPALRDRKEDIEALALHFLKKLSGNSDRKVLRISEAAVQTLQQYDWPGNIRELEHLIERQYILTSGEQIVSIELPAFRNTLTPADGKLETMEEVERAHIMKVLKACNGRVAGKKGAAEILKIPAQTLFSKMKKLGIKSDYH</sequence>
<keyword evidence="4" id="KW-0238">DNA-binding</keyword>
<evidence type="ECO:0000259" key="7">
    <source>
        <dbReference type="PROSITE" id="PS50045"/>
    </source>
</evidence>
<evidence type="ECO:0000256" key="4">
    <source>
        <dbReference type="ARBA" id="ARBA00023125"/>
    </source>
</evidence>
<dbReference type="PANTHER" id="PTHR32071:SF117">
    <property type="entry name" value="PTS-DEPENDENT DIHYDROXYACETONE KINASE OPERON REGULATORY PROTEIN-RELATED"/>
    <property type="match status" value="1"/>
</dbReference>
<dbReference type="Pfam" id="PF02954">
    <property type="entry name" value="HTH_8"/>
    <property type="match status" value="1"/>
</dbReference>
<evidence type="ECO:0000313" key="9">
    <source>
        <dbReference type="EMBL" id="OQP60450.1"/>
    </source>
</evidence>
<dbReference type="InterPro" id="IPR011006">
    <property type="entry name" value="CheY-like_superfamily"/>
</dbReference>
<dbReference type="SMART" id="SM00382">
    <property type="entry name" value="AAA"/>
    <property type="match status" value="1"/>
</dbReference>
<evidence type="ECO:0000259" key="8">
    <source>
        <dbReference type="PROSITE" id="PS50110"/>
    </source>
</evidence>
<keyword evidence="5" id="KW-0804">Transcription</keyword>
<dbReference type="GO" id="GO:0005524">
    <property type="term" value="F:ATP binding"/>
    <property type="evidence" value="ECO:0007669"/>
    <property type="project" value="UniProtKB-KW"/>
</dbReference>
<proteinExistence type="predicted"/>
<feature type="domain" description="Sigma-54 factor interaction" evidence="7">
    <location>
        <begin position="147"/>
        <end position="376"/>
    </location>
</feature>
<dbReference type="SUPFAM" id="SSF52540">
    <property type="entry name" value="P-loop containing nucleoside triphosphate hydrolases"/>
    <property type="match status" value="1"/>
</dbReference>
<dbReference type="PROSITE" id="PS00675">
    <property type="entry name" value="SIGMA54_INTERACT_1"/>
    <property type="match status" value="1"/>
</dbReference>
<dbReference type="FunFam" id="3.40.50.300:FF:000006">
    <property type="entry name" value="DNA-binding transcriptional regulator NtrC"/>
    <property type="match status" value="1"/>
</dbReference>
<accession>A0A1V9FQ45</accession>
<evidence type="ECO:0000256" key="6">
    <source>
        <dbReference type="PROSITE-ProRule" id="PRU00169"/>
    </source>
</evidence>
<dbReference type="InterPro" id="IPR025944">
    <property type="entry name" value="Sigma_54_int_dom_CS"/>
</dbReference>
<keyword evidence="1" id="KW-0547">Nucleotide-binding</keyword>
<dbReference type="Pfam" id="PF25601">
    <property type="entry name" value="AAA_lid_14"/>
    <property type="match status" value="1"/>
</dbReference>
<organism evidence="9 10">
    <name type="scientific">Niastella vici</name>
    <dbReference type="NCBI Taxonomy" id="1703345"/>
    <lineage>
        <taxon>Bacteria</taxon>
        <taxon>Pseudomonadati</taxon>
        <taxon>Bacteroidota</taxon>
        <taxon>Chitinophagia</taxon>
        <taxon>Chitinophagales</taxon>
        <taxon>Chitinophagaceae</taxon>
        <taxon>Niastella</taxon>
    </lineage>
</organism>
<dbReference type="Proteomes" id="UP000192796">
    <property type="component" value="Unassembled WGS sequence"/>
</dbReference>
<dbReference type="InterPro" id="IPR025943">
    <property type="entry name" value="Sigma_54_int_dom_ATP-bd_2"/>
</dbReference>
<evidence type="ECO:0000256" key="1">
    <source>
        <dbReference type="ARBA" id="ARBA00022741"/>
    </source>
</evidence>
<dbReference type="Gene3D" id="3.40.50.2300">
    <property type="match status" value="1"/>
</dbReference>
<dbReference type="CDD" id="cd17534">
    <property type="entry name" value="REC_DC-like"/>
    <property type="match status" value="1"/>
</dbReference>
<keyword evidence="6" id="KW-0597">Phosphoprotein</keyword>
<keyword evidence="10" id="KW-1185">Reference proteome</keyword>
<dbReference type="InterPro" id="IPR002197">
    <property type="entry name" value="HTH_Fis"/>
</dbReference>
<dbReference type="GO" id="GO:0006355">
    <property type="term" value="P:regulation of DNA-templated transcription"/>
    <property type="evidence" value="ECO:0007669"/>
    <property type="project" value="InterPro"/>
</dbReference>
<evidence type="ECO:0000256" key="2">
    <source>
        <dbReference type="ARBA" id="ARBA00022840"/>
    </source>
</evidence>
<dbReference type="InterPro" id="IPR001789">
    <property type="entry name" value="Sig_transdc_resp-reg_receiver"/>
</dbReference>
<keyword evidence="3" id="KW-0805">Transcription regulation</keyword>
<dbReference type="SMART" id="SM00448">
    <property type="entry name" value="REC"/>
    <property type="match status" value="1"/>
</dbReference>
<dbReference type="PROSITE" id="PS00676">
    <property type="entry name" value="SIGMA54_INTERACT_2"/>
    <property type="match status" value="1"/>
</dbReference>
<dbReference type="PROSITE" id="PS50110">
    <property type="entry name" value="RESPONSE_REGULATORY"/>
    <property type="match status" value="1"/>
</dbReference>
<name>A0A1V9FQ45_9BACT</name>
<dbReference type="Gene3D" id="3.40.50.300">
    <property type="entry name" value="P-loop containing nucleotide triphosphate hydrolases"/>
    <property type="match status" value="1"/>
</dbReference>